<protein>
    <recommendedName>
        <fullName evidence="7">RDD domain-containing protein</fullName>
    </recommendedName>
</protein>
<comment type="caution">
    <text evidence="8">The sequence shown here is derived from an EMBL/GenBank/DDBJ whole genome shotgun (WGS) entry which is preliminary data.</text>
</comment>
<organism evidence="8 9">
    <name type="scientific">Dyella acidisoli</name>
    <dbReference type="NCBI Taxonomy" id="1867834"/>
    <lineage>
        <taxon>Bacteria</taxon>
        <taxon>Pseudomonadati</taxon>
        <taxon>Pseudomonadota</taxon>
        <taxon>Gammaproteobacteria</taxon>
        <taxon>Lysobacterales</taxon>
        <taxon>Rhodanobacteraceae</taxon>
        <taxon>Dyella</taxon>
    </lineage>
</organism>
<comment type="subcellular location">
    <subcellularLocation>
        <location evidence="1">Cell membrane</location>
        <topology evidence="1">Multi-pass membrane protein</topology>
    </subcellularLocation>
</comment>
<feature type="transmembrane region" description="Helical" evidence="6">
    <location>
        <begin position="12"/>
        <end position="31"/>
    </location>
</feature>
<keyword evidence="3 6" id="KW-0812">Transmembrane</keyword>
<dbReference type="InterPro" id="IPR010432">
    <property type="entry name" value="RDD"/>
</dbReference>
<evidence type="ECO:0000256" key="1">
    <source>
        <dbReference type="ARBA" id="ARBA00004651"/>
    </source>
</evidence>
<feature type="domain" description="RDD" evidence="7">
    <location>
        <begin position="5"/>
        <end position="102"/>
    </location>
</feature>
<evidence type="ECO:0000313" key="9">
    <source>
        <dbReference type="Proteomes" id="UP001156670"/>
    </source>
</evidence>
<keyword evidence="9" id="KW-1185">Reference proteome</keyword>
<proteinExistence type="predicted"/>
<dbReference type="PROSITE" id="PS51257">
    <property type="entry name" value="PROKAR_LIPOPROTEIN"/>
    <property type="match status" value="1"/>
</dbReference>
<evidence type="ECO:0000256" key="5">
    <source>
        <dbReference type="ARBA" id="ARBA00023136"/>
    </source>
</evidence>
<evidence type="ECO:0000256" key="4">
    <source>
        <dbReference type="ARBA" id="ARBA00022989"/>
    </source>
</evidence>
<evidence type="ECO:0000256" key="3">
    <source>
        <dbReference type="ARBA" id="ARBA00022692"/>
    </source>
</evidence>
<dbReference type="Pfam" id="PF06271">
    <property type="entry name" value="RDD"/>
    <property type="match status" value="1"/>
</dbReference>
<dbReference type="Proteomes" id="UP001156670">
    <property type="component" value="Unassembled WGS sequence"/>
</dbReference>
<keyword evidence="2" id="KW-1003">Cell membrane</keyword>
<gene>
    <name evidence="8" type="ORF">GCM10007901_22410</name>
</gene>
<dbReference type="InterPro" id="IPR051791">
    <property type="entry name" value="Pra-immunoreactive"/>
</dbReference>
<dbReference type="PANTHER" id="PTHR36115">
    <property type="entry name" value="PROLINE-RICH ANTIGEN HOMOLOG-RELATED"/>
    <property type="match status" value="1"/>
</dbReference>
<evidence type="ECO:0000313" key="8">
    <source>
        <dbReference type="EMBL" id="GLQ93290.1"/>
    </source>
</evidence>
<dbReference type="EMBL" id="BSOB01000017">
    <property type="protein sequence ID" value="GLQ93290.1"/>
    <property type="molecule type" value="Genomic_DNA"/>
</dbReference>
<evidence type="ECO:0000256" key="6">
    <source>
        <dbReference type="SAM" id="Phobius"/>
    </source>
</evidence>
<name>A0ABQ5XNI9_9GAMM</name>
<accession>A0ABQ5XNI9</accession>
<sequence length="109" mass="11891">MLEKLPFTGSTAMAVSALLVVAVIACNLMLLNKNGQTIGKRTVGTKLVRTDGTPVEVWRVVVLRWLPLFVVRWIPFLGGLAGLADALVIFGSDRRCIHDYIADTIVIVD</sequence>
<evidence type="ECO:0000256" key="2">
    <source>
        <dbReference type="ARBA" id="ARBA00022475"/>
    </source>
</evidence>
<keyword evidence="4 6" id="KW-1133">Transmembrane helix</keyword>
<reference evidence="9" key="1">
    <citation type="journal article" date="2019" name="Int. J. Syst. Evol. Microbiol.">
        <title>The Global Catalogue of Microorganisms (GCM) 10K type strain sequencing project: providing services to taxonomists for standard genome sequencing and annotation.</title>
        <authorList>
            <consortium name="The Broad Institute Genomics Platform"/>
            <consortium name="The Broad Institute Genome Sequencing Center for Infectious Disease"/>
            <person name="Wu L."/>
            <person name="Ma J."/>
        </authorList>
    </citation>
    <scope>NUCLEOTIDE SEQUENCE [LARGE SCALE GENOMIC DNA]</scope>
    <source>
        <strain evidence="9">NBRC 111980</strain>
    </source>
</reference>
<keyword evidence="5 6" id="KW-0472">Membrane</keyword>
<evidence type="ECO:0000259" key="7">
    <source>
        <dbReference type="Pfam" id="PF06271"/>
    </source>
</evidence>